<reference evidence="1" key="1">
    <citation type="submission" date="2014-05" db="EMBL/GenBank/DDBJ databases">
        <authorList>
            <person name="Chronopoulou M."/>
        </authorList>
    </citation>
    <scope>NUCLEOTIDE SEQUENCE</scope>
    <source>
        <tissue evidence="1">Whole organism</tissue>
    </source>
</reference>
<dbReference type="AlphaFoldDB" id="A0A0K2T8V1"/>
<evidence type="ECO:0000313" key="1">
    <source>
        <dbReference type="EMBL" id="CDW22007.1"/>
    </source>
</evidence>
<name>A0A0K2T8V1_LEPSM</name>
<accession>A0A0K2T8V1</accession>
<dbReference type="EMBL" id="HACA01004647">
    <property type="protein sequence ID" value="CDW22008.1"/>
    <property type="molecule type" value="Transcribed_RNA"/>
</dbReference>
<dbReference type="EMBL" id="HACA01004646">
    <property type="protein sequence ID" value="CDW22007.1"/>
    <property type="molecule type" value="Transcribed_RNA"/>
</dbReference>
<sequence>YRLTCALSVVIETTSFSLMVSIFNQRLNIMCIMGGHHRMASKASLLKTRTTLIRFLHTIDET</sequence>
<organism evidence="1">
    <name type="scientific">Lepeophtheirus salmonis</name>
    <name type="common">Salmon louse</name>
    <name type="synonym">Caligus salmonis</name>
    <dbReference type="NCBI Taxonomy" id="72036"/>
    <lineage>
        <taxon>Eukaryota</taxon>
        <taxon>Metazoa</taxon>
        <taxon>Ecdysozoa</taxon>
        <taxon>Arthropoda</taxon>
        <taxon>Crustacea</taxon>
        <taxon>Multicrustacea</taxon>
        <taxon>Hexanauplia</taxon>
        <taxon>Copepoda</taxon>
        <taxon>Siphonostomatoida</taxon>
        <taxon>Caligidae</taxon>
        <taxon>Lepeophtheirus</taxon>
    </lineage>
</organism>
<protein>
    <submittedName>
        <fullName evidence="1">Uncharacterized protein</fullName>
    </submittedName>
</protein>
<proteinExistence type="predicted"/>
<feature type="non-terminal residue" evidence="1">
    <location>
        <position position="1"/>
    </location>
</feature>